<comment type="caution">
    <text evidence="1">The sequence shown here is derived from an EMBL/GenBank/DDBJ whole genome shotgun (WGS) entry which is preliminary data.</text>
</comment>
<keyword evidence="2" id="KW-1185">Reference proteome</keyword>
<evidence type="ECO:0000313" key="2">
    <source>
        <dbReference type="Proteomes" id="UP001159405"/>
    </source>
</evidence>
<dbReference type="Proteomes" id="UP001159405">
    <property type="component" value="Unassembled WGS sequence"/>
</dbReference>
<organism evidence="1 2">
    <name type="scientific">Porites lobata</name>
    <dbReference type="NCBI Taxonomy" id="104759"/>
    <lineage>
        <taxon>Eukaryota</taxon>
        <taxon>Metazoa</taxon>
        <taxon>Cnidaria</taxon>
        <taxon>Anthozoa</taxon>
        <taxon>Hexacorallia</taxon>
        <taxon>Scleractinia</taxon>
        <taxon>Fungiina</taxon>
        <taxon>Poritidae</taxon>
        <taxon>Porites</taxon>
    </lineage>
</organism>
<proteinExistence type="predicted"/>
<sequence>MRDRDVAKRKAIKSNNPQDWAMYKRLRNRINGDVKSTKASYYASAFIQSNGDSRKTWQLINELTPRQKKITQLKLNENSVTNCHELSNAFNDHFSTTGTKLANEVPLVTDGSSYADYIVSSDNKFIFSPISSSNVFFF</sequence>
<reference evidence="1 2" key="1">
    <citation type="submission" date="2022-05" db="EMBL/GenBank/DDBJ databases">
        <authorList>
            <consortium name="Genoscope - CEA"/>
            <person name="William W."/>
        </authorList>
    </citation>
    <scope>NUCLEOTIDE SEQUENCE [LARGE SCALE GENOMIC DNA]</scope>
</reference>
<protein>
    <submittedName>
        <fullName evidence="1">Uncharacterized protein</fullName>
    </submittedName>
</protein>
<name>A0ABN8RXW4_9CNID</name>
<evidence type="ECO:0000313" key="1">
    <source>
        <dbReference type="EMBL" id="CAH3183215.1"/>
    </source>
</evidence>
<gene>
    <name evidence="1" type="ORF">PLOB_00028132</name>
</gene>
<dbReference type="EMBL" id="CALNXK010000346">
    <property type="protein sequence ID" value="CAH3183215.1"/>
    <property type="molecule type" value="Genomic_DNA"/>
</dbReference>
<accession>A0ABN8RXW4</accession>